<evidence type="ECO:0000256" key="7">
    <source>
        <dbReference type="SAM" id="Phobius"/>
    </source>
</evidence>
<dbReference type="Proteomes" id="UP000188603">
    <property type="component" value="Chromosome"/>
</dbReference>
<feature type="transmembrane region" description="Helical" evidence="7">
    <location>
        <begin position="141"/>
        <end position="166"/>
    </location>
</feature>
<dbReference type="PANTHER" id="PTHR24095:SF14">
    <property type="entry name" value="ACETYL-COENZYME A SYNTHETASE 1"/>
    <property type="match status" value="1"/>
</dbReference>
<feature type="domain" description="AMP-dependent synthetase/ligase" evidence="8">
    <location>
        <begin position="98"/>
        <end position="476"/>
    </location>
</feature>
<dbReference type="GO" id="GO:0003987">
    <property type="term" value="F:acetate-CoA ligase activity"/>
    <property type="evidence" value="ECO:0007669"/>
    <property type="project" value="UniProtKB-EC"/>
</dbReference>
<dbReference type="AlphaFoldDB" id="A0A1U9K618"/>
<evidence type="ECO:0000259" key="10">
    <source>
        <dbReference type="Pfam" id="PF16177"/>
    </source>
</evidence>
<evidence type="ECO:0000313" key="12">
    <source>
        <dbReference type="Proteomes" id="UP000188603"/>
    </source>
</evidence>
<sequence>MKAVWTPTESFVQSTRLHRWMTQLGFDDYDDFFQASVQNIAWFWGEAEKALDIRWFKPYEKVVDLSRGNMWPKWYVRGKLNVTHNAVDKWLEDPRVRTRPAVVWEGEDGKVRSFTYEEIAVRVNRVANGLKKHGIRKGDRIALYMPMIPETVIAILAIIRIGAIFIPCFSGFPADAVAKRLEHAQTSMLMTADGFLRRGKPVRMKEEASKACDRVDSVQKLIVVRHLKLDIPWHPERDTDWLELESGQPDCPCEVTSGDDPFMIIYTSGTTGKPKGAVHTHNGFALKSAFDAGFGMDVKPGDVMCWLTDMGWMMGPFLVFATLFNGATMVIYEGTPNFPTPDRLWKLASDHSLTHLGVSPTLIRSLMPHGADLAHKHDLSTLKAIASTGEPWNSEPWHWLFRDVGNNRIPIINYSGGTEISGGILGNVLVKPIAPASFNAPLPGMDADVFNAEGQPVRGEVGELVIKQPWVGMTNGFWQEPARYENTYWSRWKGTWVHGDWAVRDENDFWVITGRSDDTLNIAGKRLGPAEMESVLVDHPAVLEAATVGIPDDIKGEVAVCFVVLQPDCQPAQHLGEELVQWVTDRMGKALRPKTVHFVADLPKTRNAKIVRRAIRAAYLGESAGDLTSLDNPQAVEAIRQLGHTTK</sequence>
<dbReference type="Pfam" id="PF00501">
    <property type="entry name" value="AMP-binding"/>
    <property type="match status" value="1"/>
</dbReference>
<dbReference type="InterPro" id="IPR042099">
    <property type="entry name" value="ANL_N_sf"/>
</dbReference>
<dbReference type="InterPro" id="IPR045851">
    <property type="entry name" value="AMP-bd_C_sf"/>
</dbReference>
<reference evidence="11 12" key="1">
    <citation type="journal article" date="2015" name="Int. J. Syst. Evol. Microbiol.">
        <title>Novibacillus thermophilus gen. nov., sp. nov., a Gram-staining-negative and moderately thermophilic member of the family Thermoactinomycetaceae.</title>
        <authorList>
            <person name="Yang G."/>
            <person name="Chen J."/>
            <person name="Zhou S."/>
        </authorList>
    </citation>
    <scope>NUCLEOTIDE SEQUENCE [LARGE SCALE GENOMIC DNA]</scope>
    <source>
        <strain evidence="11 12">SG-1</strain>
    </source>
</reference>
<proteinExistence type="inferred from homology"/>
<dbReference type="SUPFAM" id="SSF56801">
    <property type="entry name" value="Acetyl-CoA synthetase-like"/>
    <property type="match status" value="1"/>
</dbReference>
<accession>A0A1U9K618</accession>
<keyword evidence="7" id="KW-0812">Transmembrane</keyword>
<feature type="domain" description="AMP-binding enzyme C-terminal" evidence="9">
    <location>
        <begin position="531"/>
        <end position="609"/>
    </location>
</feature>
<dbReference type="EC" id="6.2.1.1" evidence="2"/>
<organism evidence="11 12">
    <name type="scientific">Novibacillus thermophilus</name>
    <dbReference type="NCBI Taxonomy" id="1471761"/>
    <lineage>
        <taxon>Bacteria</taxon>
        <taxon>Bacillati</taxon>
        <taxon>Bacillota</taxon>
        <taxon>Bacilli</taxon>
        <taxon>Bacillales</taxon>
        <taxon>Thermoactinomycetaceae</taxon>
        <taxon>Novibacillus</taxon>
    </lineage>
</organism>
<dbReference type="GO" id="GO:0005524">
    <property type="term" value="F:ATP binding"/>
    <property type="evidence" value="ECO:0007669"/>
    <property type="project" value="UniProtKB-KW"/>
</dbReference>
<evidence type="ECO:0000256" key="6">
    <source>
        <dbReference type="ARBA" id="ARBA00022990"/>
    </source>
</evidence>
<dbReference type="GO" id="GO:0006085">
    <property type="term" value="P:acetyl-CoA biosynthetic process"/>
    <property type="evidence" value="ECO:0007669"/>
    <property type="project" value="TreeGrafter"/>
</dbReference>
<dbReference type="KEGG" id="ntr:B0W44_06350"/>
<dbReference type="InterPro" id="IPR000873">
    <property type="entry name" value="AMP-dep_synth/lig_dom"/>
</dbReference>
<evidence type="ECO:0000256" key="4">
    <source>
        <dbReference type="ARBA" id="ARBA00022741"/>
    </source>
</evidence>
<evidence type="ECO:0000259" key="9">
    <source>
        <dbReference type="Pfam" id="PF13193"/>
    </source>
</evidence>
<dbReference type="STRING" id="1471761.B0W44_06350"/>
<keyword evidence="7" id="KW-1133">Transmembrane helix</keyword>
<dbReference type="Pfam" id="PF16177">
    <property type="entry name" value="ACAS_N"/>
    <property type="match status" value="1"/>
</dbReference>
<gene>
    <name evidence="11" type="ORF">B0W44_06350</name>
</gene>
<keyword evidence="12" id="KW-1185">Reference proteome</keyword>
<comment type="similarity">
    <text evidence="1">Belongs to the ATP-dependent AMP-binding enzyme family.</text>
</comment>
<keyword evidence="7" id="KW-0472">Membrane</keyword>
<protein>
    <recommendedName>
        <fullName evidence="2">acetate--CoA ligase</fullName>
        <ecNumber evidence="2">6.2.1.1</ecNumber>
    </recommendedName>
</protein>
<keyword evidence="5" id="KW-0067">ATP-binding</keyword>
<dbReference type="PROSITE" id="PS00455">
    <property type="entry name" value="AMP_BINDING"/>
    <property type="match status" value="1"/>
</dbReference>
<dbReference type="EMBL" id="CP019699">
    <property type="protein sequence ID" value="AQS55462.1"/>
    <property type="molecule type" value="Genomic_DNA"/>
</dbReference>
<dbReference type="Gene3D" id="3.40.50.12780">
    <property type="entry name" value="N-terminal domain of ligase-like"/>
    <property type="match status" value="1"/>
</dbReference>
<feature type="domain" description="Acetyl-coenzyme A synthetase N-terminal" evidence="10">
    <location>
        <begin position="29"/>
        <end position="86"/>
    </location>
</feature>
<keyword evidence="4" id="KW-0547">Nucleotide-binding</keyword>
<dbReference type="InterPro" id="IPR025110">
    <property type="entry name" value="AMP-bd_C"/>
</dbReference>
<name>A0A1U9K618_9BACL</name>
<dbReference type="InterPro" id="IPR032387">
    <property type="entry name" value="ACAS_N"/>
</dbReference>
<keyword evidence="3" id="KW-0436">Ligase</keyword>
<evidence type="ECO:0000256" key="2">
    <source>
        <dbReference type="ARBA" id="ARBA00013275"/>
    </source>
</evidence>
<evidence type="ECO:0000256" key="3">
    <source>
        <dbReference type="ARBA" id="ARBA00022598"/>
    </source>
</evidence>
<keyword evidence="6" id="KW-0007">Acetylation</keyword>
<dbReference type="Pfam" id="PF13193">
    <property type="entry name" value="AMP-binding_C"/>
    <property type="match status" value="1"/>
</dbReference>
<evidence type="ECO:0000259" key="8">
    <source>
        <dbReference type="Pfam" id="PF00501"/>
    </source>
</evidence>
<dbReference type="Gene3D" id="3.30.300.30">
    <property type="match status" value="1"/>
</dbReference>
<dbReference type="InterPro" id="IPR020845">
    <property type="entry name" value="AMP-binding_CS"/>
</dbReference>
<evidence type="ECO:0000256" key="5">
    <source>
        <dbReference type="ARBA" id="ARBA00022840"/>
    </source>
</evidence>
<evidence type="ECO:0000313" key="11">
    <source>
        <dbReference type="EMBL" id="AQS55462.1"/>
    </source>
</evidence>
<dbReference type="PANTHER" id="PTHR24095">
    <property type="entry name" value="ACETYL-COENZYME A SYNTHETASE"/>
    <property type="match status" value="1"/>
</dbReference>
<evidence type="ECO:0000256" key="1">
    <source>
        <dbReference type="ARBA" id="ARBA00006432"/>
    </source>
</evidence>